<gene>
    <name evidence="1" type="ORF">A3Q56_04095</name>
</gene>
<accession>A0A177B3G8</accession>
<organism evidence="1 2">
    <name type="scientific">Intoshia linei</name>
    <dbReference type="NCBI Taxonomy" id="1819745"/>
    <lineage>
        <taxon>Eukaryota</taxon>
        <taxon>Metazoa</taxon>
        <taxon>Spiralia</taxon>
        <taxon>Lophotrochozoa</taxon>
        <taxon>Mesozoa</taxon>
        <taxon>Orthonectida</taxon>
        <taxon>Rhopaluridae</taxon>
        <taxon>Intoshia</taxon>
    </lineage>
</organism>
<dbReference type="OrthoDB" id="10261066at2759"/>
<evidence type="ECO:0000313" key="2">
    <source>
        <dbReference type="Proteomes" id="UP000078046"/>
    </source>
</evidence>
<evidence type="ECO:0000313" key="1">
    <source>
        <dbReference type="EMBL" id="OAF68151.1"/>
    </source>
</evidence>
<name>A0A177B3G8_9BILA</name>
<proteinExistence type="predicted"/>
<dbReference type="AlphaFoldDB" id="A0A177B3G8"/>
<comment type="caution">
    <text evidence="1">The sequence shown here is derived from an EMBL/GenBank/DDBJ whole genome shotgun (WGS) entry which is preliminary data.</text>
</comment>
<dbReference type="EMBL" id="LWCA01000505">
    <property type="protein sequence ID" value="OAF68151.1"/>
    <property type="molecule type" value="Genomic_DNA"/>
</dbReference>
<reference evidence="1 2" key="1">
    <citation type="submission" date="2016-04" db="EMBL/GenBank/DDBJ databases">
        <title>The genome of Intoshia linei affirms orthonectids as highly simplified spiralians.</title>
        <authorList>
            <person name="Mikhailov K.V."/>
            <person name="Slusarev G.S."/>
            <person name="Nikitin M.A."/>
            <person name="Logacheva M.D."/>
            <person name="Penin A."/>
            <person name="Aleoshin V."/>
            <person name="Panchin Y.V."/>
        </authorList>
    </citation>
    <scope>NUCLEOTIDE SEQUENCE [LARGE SCALE GENOMIC DNA]</scope>
    <source>
        <strain evidence="1">Intl2013</strain>
        <tissue evidence="1">Whole animal</tissue>
    </source>
</reference>
<sequence>MQNIAIPSLSYEPATDLDMYAGTIDINADASNADLVPYKL</sequence>
<protein>
    <submittedName>
        <fullName evidence="1">Uncharacterized protein</fullName>
    </submittedName>
</protein>
<dbReference type="Proteomes" id="UP000078046">
    <property type="component" value="Unassembled WGS sequence"/>
</dbReference>
<keyword evidence="2" id="KW-1185">Reference proteome</keyword>